<evidence type="ECO:0000256" key="4">
    <source>
        <dbReference type="ARBA" id="ARBA00022989"/>
    </source>
</evidence>
<reference evidence="7" key="1">
    <citation type="journal article" date="2015" name="Proc. Natl. Acad. Sci. U.S.A.">
        <title>Networks of energetic and metabolic interactions define dynamics in microbial communities.</title>
        <authorList>
            <person name="Embree M."/>
            <person name="Liu J.K."/>
            <person name="Al-Bassam M.M."/>
            <person name="Zengler K."/>
        </authorList>
    </citation>
    <scope>NUCLEOTIDE SEQUENCE</scope>
</reference>
<feature type="transmembrane region" description="Helical" evidence="6">
    <location>
        <begin position="432"/>
        <end position="450"/>
    </location>
</feature>
<keyword evidence="5 6" id="KW-0472">Membrane</keyword>
<dbReference type="InterPro" id="IPR050833">
    <property type="entry name" value="Poly_Biosynth_Transport"/>
</dbReference>
<feature type="transmembrane region" description="Helical" evidence="6">
    <location>
        <begin position="189"/>
        <end position="211"/>
    </location>
</feature>
<feature type="transmembrane region" description="Helical" evidence="6">
    <location>
        <begin position="456"/>
        <end position="476"/>
    </location>
</feature>
<feature type="transmembrane region" description="Helical" evidence="6">
    <location>
        <begin position="21"/>
        <end position="44"/>
    </location>
</feature>
<comment type="subcellular location">
    <subcellularLocation>
        <location evidence="1">Cell membrane</location>
        <topology evidence="1">Multi-pass membrane protein</topology>
    </subcellularLocation>
</comment>
<feature type="transmembrane region" description="Helical" evidence="6">
    <location>
        <begin position="341"/>
        <end position="365"/>
    </location>
</feature>
<dbReference type="InterPro" id="IPR002797">
    <property type="entry name" value="Polysacc_synth"/>
</dbReference>
<comment type="caution">
    <text evidence="7">The sequence shown here is derived from an EMBL/GenBank/DDBJ whole genome shotgun (WGS) entry which is preliminary data.</text>
</comment>
<gene>
    <name evidence="7" type="ORF">ASZ90_009442</name>
</gene>
<evidence type="ECO:0000256" key="5">
    <source>
        <dbReference type="ARBA" id="ARBA00023136"/>
    </source>
</evidence>
<organism evidence="7">
    <name type="scientific">hydrocarbon metagenome</name>
    <dbReference type="NCBI Taxonomy" id="938273"/>
    <lineage>
        <taxon>unclassified sequences</taxon>
        <taxon>metagenomes</taxon>
        <taxon>ecological metagenomes</taxon>
    </lineage>
</organism>
<accession>A0A0W8FIT0</accession>
<feature type="transmembrane region" description="Helical" evidence="6">
    <location>
        <begin position="232"/>
        <end position="255"/>
    </location>
</feature>
<feature type="transmembrane region" description="Helical" evidence="6">
    <location>
        <begin position="377"/>
        <end position="396"/>
    </location>
</feature>
<dbReference type="AlphaFoldDB" id="A0A0W8FIT0"/>
<protein>
    <submittedName>
        <fullName evidence="7">Uncharacterized protein</fullName>
    </submittedName>
</protein>
<dbReference type="Pfam" id="PF01943">
    <property type="entry name" value="Polysacc_synt"/>
    <property type="match status" value="1"/>
</dbReference>
<dbReference type="CDD" id="cd13128">
    <property type="entry name" value="MATE_Wzx_like"/>
    <property type="match status" value="1"/>
</dbReference>
<dbReference type="EMBL" id="LNQE01001139">
    <property type="protein sequence ID" value="KUG20812.1"/>
    <property type="molecule type" value="Genomic_DNA"/>
</dbReference>
<feature type="transmembrane region" description="Helical" evidence="6">
    <location>
        <begin position="127"/>
        <end position="152"/>
    </location>
</feature>
<dbReference type="PANTHER" id="PTHR30250">
    <property type="entry name" value="PST FAMILY PREDICTED COLANIC ACID TRANSPORTER"/>
    <property type="match status" value="1"/>
</dbReference>
<feature type="transmembrane region" description="Helical" evidence="6">
    <location>
        <begin position="92"/>
        <end position="115"/>
    </location>
</feature>
<keyword evidence="4 6" id="KW-1133">Transmembrane helix</keyword>
<feature type="transmembrane region" description="Helical" evidence="6">
    <location>
        <begin position="261"/>
        <end position="285"/>
    </location>
</feature>
<feature type="transmembrane region" description="Helical" evidence="6">
    <location>
        <begin position="311"/>
        <end position="335"/>
    </location>
</feature>
<keyword evidence="3 6" id="KW-0812">Transmembrane</keyword>
<proteinExistence type="predicted"/>
<evidence type="ECO:0000256" key="2">
    <source>
        <dbReference type="ARBA" id="ARBA00022475"/>
    </source>
</evidence>
<feature type="transmembrane region" description="Helical" evidence="6">
    <location>
        <begin position="50"/>
        <end position="71"/>
    </location>
</feature>
<feature type="transmembrane region" description="Helical" evidence="6">
    <location>
        <begin position="164"/>
        <end position="183"/>
    </location>
</feature>
<evidence type="ECO:0000256" key="1">
    <source>
        <dbReference type="ARBA" id="ARBA00004651"/>
    </source>
</evidence>
<dbReference type="PANTHER" id="PTHR30250:SF27">
    <property type="entry name" value="POLYSACCHARIDE BIOSYNTHESIS PROTEIN"/>
    <property type="match status" value="1"/>
</dbReference>
<dbReference type="GO" id="GO:0005886">
    <property type="term" value="C:plasma membrane"/>
    <property type="evidence" value="ECO:0007669"/>
    <property type="project" value="UniProtKB-SubCell"/>
</dbReference>
<keyword evidence="2" id="KW-1003">Cell membrane</keyword>
<name>A0A0W8FIT0_9ZZZZ</name>
<evidence type="ECO:0000313" key="7">
    <source>
        <dbReference type="EMBL" id="KUG20812.1"/>
    </source>
</evidence>
<evidence type="ECO:0000256" key="6">
    <source>
        <dbReference type="SAM" id="Phobius"/>
    </source>
</evidence>
<evidence type="ECO:0000256" key="3">
    <source>
        <dbReference type="ARBA" id="ARBA00022692"/>
    </source>
</evidence>
<sequence length="498" mass="53701">MEDVPAGEGRQTKAKFALDTGWVFASQIVTMAAGLLINIILGRFLGASGLGLYVMTLTVFSLASMIGGIGIPQAIVKYVAEFRDDHGRLTLVVSNCMVNAGILGGVTGLLLFLFSDAVAGIFGMPDLAGLIRIIAVLIPMMVLNNTLLGLLNGLQEMRAYSFRSMLRSVLLLGLNLGFVLVGWGVRGAVFALFCTEVFVFLLLAYMMRRYLAIRIRDYVSVTREVVTFSGQVFLTSAVFLILTYTDTLLVGYYLADYDVGLYAVAILVARTAFLTLPGSVSTVTYPSISRYFSQGDTGAISTLISTSIKCCLVLLSLLGILIITLSETLLFLLFGPEFLPAVLPMTVLVFGMMFFGPGMSVGAAFSAMNQPSYGYKVNIAMTIVNIALDVALIPILGVVGAAIGTSVSFSLSVVAAFYLYRRVFGISIDVRPYVLTIPAVTLLTAVYFATRGWINGYVLAATLAALYAAYAYLIILSDVERDGIWSMVRRMCAAYTVR</sequence>
<feature type="transmembrane region" description="Helical" evidence="6">
    <location>
        <begin position="402"/>
        <end position="420"/>
    </location>
</feature>